<evidence type="ECO:0000313" key="8">
    <source>
        <dbReference type="Proteomes" id="UP000037267"/>
    </source>
</evidence>
<dbReference type="PATRIC" id="fig|1503.3.peg.654"/>
<sequence length="199" mass="22435">MNDVLRVLLLSIIGAIIGWTTNIVAIKLIFRPLNPINIFGYKFQGVIPKRKTEIAKSIGDIIEDELLSIDEIVDKALEEGNITPIKEKLKLKINKIVEQKLPSIIPNTFKIKIYSYVDDLVEKEGERIIVDFIENIVNSPNQKISISKIVEDKINDFELQKIEKIILSISSRELKHIEVLGGVLGFIIGIVQGIIVILI</sequence>
<keyword evidence="8" id="KW-1185">Reference proteome</keyword>
<accession>A0A0L0W890</accession>
<comment type="caution">
    <text evidence="7">The sequence shown here is derived from an EMBL/GenBank/DDBJ whole genome shotgun (WGS) entry which is preliminary data.</text>
</comment>
<keyword evidence="3 6" id="KW-0812">Transmembrane</keyword>
<name>A0A0L0W890_GOTPU</name>
<dbReference type="STRING" id="1503.CLPU_16c00360"/>
<reference evidence="8" key="1">
    <citation type="submission" date="2015-07" db="EMBL/GenBank/DDBJ databases">
        <title>Draft genome sequence of the purine-degrading Gottschalkia purinilyticum DSM 1384 (formerly Clostridium purinilyticum).</title>
        <authorList>
            <person name="Poehlein A."/>
            <person name="Schiel-Bengelsdorf B."/>
            <person name="Bengelsdorf F.R."/>
            <person name="Daniel R."/>
            <person name="Duerre P."/>
        </authorList>
    </citation>
    <scope>NUCLEOTIDE SEQUENCE [LARGE SCALE GENOMIC DNA]</scope>
    <source>
        <strain evidence="8">DSM 1384</strain>
    </source>
</reference>
<evidence type="ECO:0000313" key="7">
    <source>
        <dbReference type="EMBL" id="KNF07480.1"/>
    </source>
</evidence>
<dbReference type="GO" id="GO:0012505">
    <property type="term" value="C:endomembrane system"/>
    <property type="evidence" value="ECO:0007669"/>
    <property type="project" value="UniProtKB-SubCell"/>
</dbReference>
<dbReference type="OrthoDB" id="9787430at2"/>
<dbReference type="Proteomes" id="UP000037267">
    <property type="component" value="Unassembled WGS sequence"/>
</dbReference>
<protein>
    <submittedName>
        <fullName evidence="7">Putative membrane protein</fullName>
    </submittedName>
</protein>
<keyword evidence="5 6" id="KW-0472">Membrane</keyword>
<evidence type="ECO:0000256" key="6">
    <source>
        <dbReference type="SAM" id="Phobius"/>
    </source>
</evidence>
<evidence type="ECO:0000256" key="2">
    <source>
        <dbReference type="ARBA" id="ARBA00008053"/>
    </source>
</evidence>
<keyword evidence="4 6" id="KW-1133">Transmembrane helix</keyword>
<evidence type="ECO:0000256" key="3">
    <source>
        <dbReference type="ARBA" id="ARBA00022692"/>
    </source>
</evidence>
<comment type="similarity">
    <text evidence="2">Belongs to the UPF0754 family.</text>
</comment>
<proteinExistence type="inferred from homology"/>
<comment type="subcellular location">
    <subcellularLocation>
        <location evidence="1">Endomembrane system</location>
    </subcellularLocation>
</comment>
<dbReference type="Pfam" id="PF04286">
    <property type="entry name" value="DUF445"/>
    <property type="match status" value="1"/>
</dbReference>
<evidence type="ECO:0000256" key="1">
    <source>
        <dbReference type="ARBA" id="ARBA00004308"/>
    </source>
</evidence>
<evidence type="ECO:0000256" key="5">
    <source>
        <dbReference type="ARBA" id="ARBA00023136"/>
    </source>
</evidence>
<organism evidence="7 8">
    <name type="scientific">Gottschalkia purinilytica</name>
    <name type="common">Clostridium purinilyticum</name>
    <dbReference type="NCBI Taxonomy" id="1503"/>
    <lineage>
        <taxon>Bacteria</taxon>
        <taxon>Bacillati</taxon>
        <taxon>Bacillota</taxon>
        <taxon>Tissierellia</taxon>
        <taxon>Tissierellales</taxon>
        <taxon>Gottschalkiaceae</taxon>
        <taxon>Gottschalkia</taxon>
    </lineage>
</organism>
<dbReference type="EMBL" id="LGSS01000016">
    <property type="protein sequence ID" value="KNF07480.1"/>
    <property type="molecule type" value="Genomic_DNA"/>
</dbReference>
<feature type="transmembrane region" description="Helical" evidence="6">
    <location>
        <begin position="179"/>
        <end position="198"/>
    </location>
</feature>
<evidence type="ECO:0000256" key="4">
    <source>
        <dbReference type="ARBA" id="ARBA00022989"/>
    </source>
</evidence>
<dbReference type="AlphaFoldDB" id="A0A0L0W890"/>
<dbReference type="RefSeq" id="WP_050356194.1">
    <property type="nucleotide sequence ID" value="NZ_LGSS01000016.1"/>
</dbReference>
<feature type="transmembrane region" description="Helical" evidence="6">
    <location>
        <begin position="6"/>
        <end position="30"/>
    </location>
</feature>
<gene>
    <name evidence="7" type="ORF">CLPU_16c00360</name>
</gene>
<dbReference type="InterPro" id="IPR007383">
    <property type="entry name" value="DUF445"/>
</dbReference>
<dbReference type="PANTHER" id="PTHR35791">
    <property type="entry name" value="UPF0754 MEMBRANE PROTEIN YHEB"/>
    <property type="match status" value="1"/>
</dbReference>
<dbReference type="PANTHER" id="PTHR35791:SF1">
    <property type="entry name" value="UPF0754 MEMBRANE PROTEIN YHEB"/>
    <property type="match status" value="1"/>
</dbReference>